<dbReference type="EMBL" id="BARU01020921">
    <property type="protein sequence ID" value="GAH54639.1"/>
    <property type="molecule type" value="Genomic_DNA"/>
</dbReference>
<organism evidence="1">
    <name type="scientific">marine sediment metagenome</name>
    <dbReference type="NCBI Taxonomy" id="412755"/>
    <lineage>
        <taxon>unclassified sequences</taxon>
        <taxon>metagenomes</taxon>
        <taxon>ecological metagenomes</taxon>
    </lineage>
</organism>
<dbReference type="AlphaFoldDB" id="X1HLD3"/>
<accession>X1HLD3</accession>
<feature type="non-terminal residue" evidence="1">
    <location>
        <position position="1"/>
    </location>
</feature>
<reference evidence="1" key="1">
    <citation type="journal article" date="2014" name="Front. Microbiol.">
        <title>High frequency of phylogenetically diverse reductive dehalogenase-homologous genes in deep subseafloor sedimentary metagenomes.</title>
        <authorList>
            <person name="Kawai M."/>
            <person name="Futagami T."/>
            <person name="Toyoda A."/>
            <person name="Takaki Y."/>
            <person name="Nishi S."/>
            <person name="Hori S."/>
            <person name="Arai W."/>
            <person name="Tsubouchi T."/>
            <person name="Morono Y."/>
            <person name="Uchiyama I."/>
            <person name="Ito T."/>
            <person name="Fujiyama A."/>
            <person name="Inagaki F."/>
            <person name="Takami H."/>
        </authorList>
    </citation>
    <scope>NUCLEOTIDE SEQUENCE</scope>
    <source>
        <strain evidence="1">Expedition CK06-06</strain>
    </source>
</reference>
<sequence length="285" mass="31405">RPEFALDPNLGDFHKMIEQGTYDLRISANEYVPKTINNVSVPATGCISLGDILLAPDSSYLYAFRTVICRFADHDIDSNKTRPRFALGPEDNVFFSLGQGGYVVLDMGLNTLIVNSIGDDFTVYEGDDGIAEAYEVFVSNNWDGSWNSCGSATGTASFDLSTAGLSQARYIKVVDDGNFSSGQYAGFDLDAIRFFSTTGIEEESTVDIQPQISNLSISPNPFRQTAVIRYQIGDIQMQDARCRRQDFTLKIYDVSGKIIRSFNLASSFLPLASTISWDGTDQFGR</sequence>
<gene>
    <name evidence="1" type="ORF">S03H2_34300</name>
</gene>
<evidence type="ECO:0000313" key="1">
    <source>
        <dbReference type="EMBL" id="GAH54639.1"/>
    </source>
</evidence>
<name>X1HLD3_9ZZZZ</name>
<comment type="caution">
    <text evidence="1">The sequence shown here is derived from an EMBL/GenBank/DDBJ whole genome shotgun (WGS) entry which is preliminary data.</text>
</comment>
<evidence type="ECO:0008006" key="2">
    <source>
        <dbReference type="Google" id="ProtNLM"/>
    </source>
</evidence>
<feature type="non-terminal residue" evidence="1">
    <location>
        <position position="285"/>
    </location>
</feature>
<proteinExistence type="predicted"/>
<protein>
    <recommendedName>
        <fullName evidence="2">FlgD Ig-like domain-containing protein</fullName>
    </recommendedName>
</protein>